<accession>A0ABV5WEJ7</accession>
<organism evidence="3 4">
    <name type="scientific">Ectobacillus funiculus</name>
    <dbReference type="NCBI Taxonomy" id="137993"/>
    <lineage>
        <taxon>Bacteria</taxon>
        <taxon>Bacillati</taxon>
        <taxon>Bacillota</taxon>
        <taxon>Bacilli</taxon>
        <taxon>Bacillales</taxon>
        <taxon>Bacillaceae</taxon>
        <taxon>Ectobacillus</taxon>
    </lineage>
</organism>
<reference evidence="3 4" key="1">
    <citation type="submission" date="2024-09" db="EMBL/GenBank/DDBJ databases">
        <authorList>
            <person name="Sun Q."/>
            <person name="Mori K."/>
        </authorList>
    </citation>
    <scope>NUCLEOTIDE SEQUENCE [LARGE SCALE GENOMIC DNA]</scope>
    <source>
        <strain evidence="3 4">JCM 11201</strain>
    </source>
</reference>
<keyword evidence="2" id="KW-0175">Coiled coil</keyword>
<dbReference type="Proteomes" id="UP001589609">
    <property type="component" value="Unassembled WGS sequence"/>
</dbReference>
<dbReference type="InterPro" id="IPR000740">
    <property type="entry name" value="GrpE"/>
</dbReference>
<proteinExistence type="predicted"/>
<dbReference type="EMBL" id="JBHMAF010000051">
    <property type="protein sequence ID" value="MFB9759030.1"/>
    <property type="molecule type" value="Genomic_DNA"/>
</dbReference>
<sequence length="350" mass="40420">MTNLQSLIEDFNELQALYKLKRERLDNWKDQSQQLEQEVKRLMMSFEQYYEQWGVSGKFEDEIKEKLNNRREGIRLSVKSVNRLFRKLNPEKSLEAGYAAFIFEEGLADRLSISRWKALKEGVLQDPPLHLEKDGACKESVGDVKVDKAVGNKDAKVPAGEQEYLEFTLEQGANTVHNVIEEIILFNRGIVDELDSAIETAEKRFVTFMEKGVAPIMDGLYSGKHYAMDLTAELREAGYEQLEKVEEWLMIYNVLLSELQVLFDQFAVTLFAPAVGDIFDEYHHDPIGVVEDFNYQNEQIKEVVRYGLLYKKMIFNQNAFLIRPAQVIVVKNKVQNIIEEQRGTSDESGQ</sequence>
<dbReference type="Gene3D" id="2.30.22.10">
    <property type="entry name" value="Head domain of nucleotide exchange factor GrpE"/>
    <property type="match status" value="1"/>
</dbReference>
<comment type="caution">
    <text evidence="3">The sequence shown here is derived from an EMBL/GenBank/DDBJ whole genome shotgun (WGS) entry which is preliminary data.</text>
</comment>
<evidence type="ECO:0000313" key="3">
    <source>
        <dbReference type="EMBL" id="MFB9759030.1"/>
    </source>
</evidence>
<keyword evidence="1" id="KW-0143">Chaperone</keyword>
<dbReference type="SUPFAM" id="SSF51064">
    <property type="entry name" value="Head domain of nucleotide exchange factor GrpE"/>
    <property type="match status" value="1"/>
</dbReference>
<dbReference type="RefSeq" id="WP_379949315.1">
    <property type="nucleotide sequence ID" value="NZ_JBHMAF010000051.1"/>
</dbReference>
<keyword evidence="4" id="KW-1185">Reference proteome</keyword>
<feature type="coiled-coil region" evidence="2">
    <location>
        <begin position="4"/>
        <end position="52"/>
    </location>
</feature>
<protein>
    <submittedName>
        <fullName evidence="3">Nucleotide exchange factor GrpE</fullName>
    </submittedName>
</protein>
<evidence type="ECO:0000256" key="2">
    <source>
        <dbReference type="SAM" id="Coils"/>
    </source>
</evidence>
<evidence type="ECO:0000256" key="1">
    <source>
        <dbReference type="ARBA" id="ARBA00023186"/>
    </source>
</evidence>
<evidence type="ECO:0000313" key="4">
    <source>
        <dbReference type="Proteomes" id="UP001589609"/>
    </source>
</evidence>
<gene>
    <name evidence="3" type="primary">grpE</name>
    <name evidence="3" type="ORF">ACFFMS_11220</name>
</gene>
<dbReference type="InterPro" id="IPR009012">
    <property type="entry name" value="GrpE_head"/>
</dbReference>
<name>A0ABV5WEJ7_9BACI</name>
<dbReference type="Pfam" id="PF01025">
    <property type="entry name" value="GrpE"/>
    <property type="match status" value="1"/>
</dbReference>